<dbReference type="PATRIC" id="fig|45070.6.peg.734"/>
<evidence type="ECO:0000313" key="2">
    <source>
        <dbReference type="EMBL" id="KTD35706.1"/>
    </source>
</evidence>
<evidence type="ECO:0000313" key="3">
    <source>
        <dbReference type="Proteomes" id="UP000054725"/>
    </source>
</evidence>
<dbReference type="RefSeq" id="WP_058503757.1">
    <property type="nucleotide sequence ID" value="NZ_CAAAIF010000001.1"/>
</dbReference>
<dbReference type="STRING" id="45070.Lnau_0690"/>
<dbReference type="EMBL" id="LNYO01000013">
    <property type="protein sequence ID" value="KTD35706.1"/>
    <property type="molecule type" value="Genomic_DNA"/>
</dbReference>
<proteinExistence type="predicted"/>
<gene>
    <name evidence="2" type="ORF">Lnau_0690</name>
</gene>
<keyword evidence="3" id="KW-1185">Reference proteome</keyword>
<reference evidence="2 3" key="1">
    <citation type="submission" date="2015-11" db="EMBL/GenBank/DDBJ databases">
        <title>Genomic analysis of 38 Legionella species identifies large and diverse effector repertoires.</title>
        <authorList>
            <person name="Burstein D."/>
            <person name="Amaro F."/>
            <person name="Zusman T."/>
            <person name="Lifshitz Z."/>
            <person name="Cohen O."/>
            <person name="Gilbert J.A."/>
            <person name="Pupko T."/>
            <person name="Shuman H.A."/>
            <person name="Segal G."/>
        </authorList>
    </citation>
    <scope>NUCLEOTIDE SEQUENCE [LARGE SCALE GENOMIC DNA]</scope>
    <source>
        <strain evidence="2 3">ATCC 49506</strain>
    </source>
</reference>
<organism evidence="2 3">
    <name type="scientific">Legionella nautarum</name>
    <dbReference type="NCBI Taxonomy" id="45070"/>
    <lineage>
        <taxon>Bacteria</taxon>
        <taxon>Pseudomonadati</taxon>
        <taxon>Pseudomonadota</taxon>
        <taxon>Gammaproteobacteria</taxon>
        <taxon>Legionellales</taxon>
        <taxon>Legionellaceae</taxon>
        <taxon>Legionella</taxon>
    </lineage>
</organism>
<evidence type="ECO:0000259" key="1">
    <source>
        <dbReference type="SMART" id="SM00953"/>
    </source>
</evidence>
<dbReference type="Proteomes" id="UP000054725">
    <property type="component" value="Unassembled WGS sequence"/>
</dbReference>
<feature type="domain" description="RES" evidence="1">
    <location>
        <begin position="16"/>
        <end position="142"/>
    </location>
</feature>
<comment type="caution">
    <text evidence="2">The sequence shown here is derived from an EMBL/GenBank/DDBJ whole genome shotgun (WGS) entry which is preliminary data.</text>
</comment>
<sequence>MSVWFRGHQHPEVDIVFSGEGGLSVAGRWNHLGTKAVYGSQSISLSTLEWLSHNGLPVSGFSYYKFSIEIPEELLVLYKVSDLPKEWKNTPSPNSCRDFAAKNFYDPKQYLAMAIPSVMVPEEFNLVINPLHNAFVEVKKTVQFLGKFTAPHR</sequence>
<dbReference type="OrthoDB" id="9789501at2"/>
<dbReference type="SMART" id="SM00953">
    <property type="entry name" value="RES"/>
    <property type="match status" value="1"/>
</dbReference>
<dbReference type="AlphaFoldDB" id="A0A0W0WTP6"/>
<protein>
    <submittedName>
        <fullName evidence="2">RES domain protein</fullName>
    </submittedName>
</protein>
<dbReference type="InterPro" id="IPR014914">
    <property type="entry name" value="RES_dom"/>
</dbReference>
<accession>A0A0W0WTP6</accession>
<name>A0A0W0WTP6_9GAMM</name>
<dbReference type="Pfam" id="PF08808">
    <property type="entry name" value="RES"/>
    <property type="match status" value="1"/>
</dbReference>